<dbReference type="AlphaFoldDB" id="A0A175R6Z2"/>
<name>A0A175R6Z2_9HYPH</name>
<keyword evidence="1" id="KW-0732">Signal</keyword>
<dbReference type="SUPFAM" id="SSF53807">
    <property type="entry name" value="Helical backbone' metal receptor"/>
    <property type="match status" value="1"/>
</dbReference>
<dbReference type="InterPro" id="IPR050902">
    <property type="entry name" value="ABC_Transporter_SBP"/>
</dbReference>
<dbReference type="EMBL" id="LDPZ01000031">
    <property type="protein sequence ID" value="KTQ92649.1"/>
    <property type="molecule type" value="Genomic_DNA"/>
</dbReference>
<protein>
    <recommendedName>
        <fullName evidence="2">Fe/B12 periplasmic-binding domain-containing protein</fullName>
    </recommendedName>
</protein>
<dbReference type="RefSeq" id="WP_058635684.1">
    <property type="nucleotide sequence ID" value="NZ_LDPZ01000031.1"/>
</dbReference>
<evidence type="ECO:0000313" key="4">
    <source>
        <dbReference type="Proteomes" id="UP000078272"/>
    </source>
</evidence>
<dbReference type="Proteomes" id="UP000078272">
    <property type="component" value="Unassembled WGS sequence"/>
</dbReference>
<reference evidence="3 4" key="1">
    <citation type="journal article" date="2016" name="Front. Microbiol.">
        <title>Genomic Resource of Rice Seed Associated Bacteria.</title>
        <authorList>
            <person name="Midha S."/>
            <person name="Bansal K."/>
            <person name="Sharma S."/>
            <person name="Kumar N."/>
            <person name="Patil P.P."/>
            <person name="Chaudhry V."/>
            <person name="Patil P.B."/>
        </authorList>
    </citation>
    <scope>NUCLEOTIDE SEQUENCE [LARGE SCALE GENOMIC DNA]</scope>
    <source>
        <strain evidence="3 4">NS226</strain>
    </source>
</reference>
<evidence type="ECO:0000256" key="1">
    <source>
        <dbReference type="SAM" id="SignalP"/>
    </source>
</evidence>
<dbReference type="PROSITE" id="PS50983">
    <property type="entry name" value="FE_B12_PBP"/>
    <property type="match status" value="1"/>
</dbReference>
<dbReference type="PANTHER" id="PTHR30535:SF4">
    <property type="entry name" value="HEMIN-BINDING PERIPLASMIC PROTEIN HMUT"/>
    <property type="match status" value="1"/>
</dbReference>
<dbReference type="OrthoDB" id="9797736at2"/>
<dbReference type="PATRIC" id="fig|401562.3.peg.2761"/>
<feature type="chain" id="PRO_5008041736" description="Fe/B12 periplasmic-binding domain-containing protein" evidence="1">
    <location>
        <begin position="25"/>
        <end position="299"/>
    </location>
</feature>
<sequence length="299" mass="30510">MRASTLALALTLLSLPALSTAARADPLPTRVVSIGGAVTEILYALGEAGRVAAVDTTSLYPPAALQEKPNVGYLRALSAEGVLSLSPDLILMDNGAGPKEAVALIDAAGVPVRHVPSGQTVPELLDKIRIVAGAVGRAAEGEALAKRTERELQALTEDLKGIGPKRRVLFILSIADGRANAAGHGTGADAVIRLAGGENVFADAEGYKMLSPEAAAALQPDVILMVDRAGPGGQDPLSIPALAATPAGQTGSVVRMDAAYLLGFGPRLPAALRDLAARLYPEAGLRAAAPAPEEATHVR</sequence>
<dbReference type="STRING" id="401562.NS365_09830"/>
<evidence type="ECO:0000259" key="2">
    <source>
        <dbReference type="PROSITE" id="PS50983"/>
    </source>
</evidence>
<organism evidence="3 4">
    <name type="scientific">Aureimonas ureilytica</name>
    <dbReference type="NCBI Taxonomy" id="401562"/>
    <lineage>
        <taxon>Bacteria</taxon>
        <taxon>Pseudomonadati</taxon>
        <taxon>Pseudomonadota</taxon>
        <taxon>Alphaproteobacteria</taxon>
        <taxon>Hyphomicrobiales</taxon>
        <taxon>Aurantimonadaceae</taxon>
        <taxon>Aureimonas</taxon>
    </lineage>
</organism>
<dbReference type="Pfam" id="PF01497">
    <property type="entry name" value="Peripla_BP_2"/>
    <property type="match status" value="1"/>
</dbReference>
<dbReference type="InterPro" id="IPR002491">
    <property type="entry name" value="ABC_transptr_periplasmic_BD"/>
</dbReference>
<dbReference type="PANTHER" id="PTHR30535">
    <property type="entry name" value="VITAMIN B12-BINDING PROTEIN"/>
    <property type="match status" value="1"/>
</dbReference>
<feature type="signal peptide" evidence="1">
    <location>
        <begin position="1"/>
        <end position="24"/>
    </location>
</feature>
<feature type="domain" description="Fe/B12 periplasmic-binding" evidence="2">
    <location>
        <begin position="30"/>
        <end position="283"/>
    </location>
</feature>
<gene>
    <name evidence="3" type="ORF">NS226_15270</name>
</gene>
<evidence type="ECO:0000313" key="3">
    <source>
        <dbReference type="EMBL" id="KTQ92649.1"/>
    </source>
</evidence>
<proteinExistence type="predicted"/>
<accession>A0A175R6Z2</accession>
<dbReference type="Gene3D" id="3.40.50.1980">
    <property type="entry name" value="Nitrogenase molybdenum iron protein domain"/>
    <property type="match status" value="2"/>
</dbReference>
<comment type="caution">
    <text evidence="3">The sequence shown here is derived from an EMBL/GenBank/DDBJ whole genome shotgun (WGS) entry which is preliminary data.</text>
</comment>